<comment type="caution">
    <text evidence="4">The sequence shown here is derived from an EMBL/GenBank/DDBJ whole genome shotgun (WGS) entry which is preliminary data.</text>
</comment>
<evidence type="ECO:0000313" key="4">
    <source>
        <dbReference type="EMBL" id="MCD9559147.1"/>
    </source>
</evidence>
<dbReference type="SMART" id="SM00358">
    <property type="entry name" value="DSRM"/>
    <property type="match status" value="1"/>
</dbReference>
<keyword evidence="5" id="KW-1185">Reference proteome</keyword>
<evidence type="ECO:0000256" key="1">
    <source>
        <dbReference type="ARBA" id="ARBA00022801"/>
    </source>
</evidence>
<dbReference type="Gene3D" id="3.30.160.20">
    <property type="match status" value="1"/>
</dbReference>
<dbReference type="Gene3D" id="1.10.1520.10">
    <property type="entry name" value="Ribonuclease III domain"/>
    <property type="match status" value="1"/>
</dbReference>
<keyword evidence="1" id="KW-0378">Hydrolase</keyword>
<proteinExistence type="predicted"/>
<dbReference type="PROSITE" id="PS50142">
    <property type="entry name" value="RNASE_3_2"/>
    <property type="match status" value="1"/>
</dbReference>
<evidence type="ECO:0000259" key="3">
    <source>
        <dbReference type="PROSITE" id="PS50142"/>
    </source>
</evidence>
<dbReference type="Pfam" id="PF00636">
    <property type="entry name" value="Ribonuclease_3"/>
    <property type="match status" value="1"/>
</dbReference>
<evidence type="ECO:0000256" key="2">
    <source>
        <dbReference type="ARBA" id="ARBA00022884"/>
    </source>
</evidence>
<dbReference type="EMBL" id="JACEIK010002104">
    <property type="protein sequence ID" value="MCD9559147.1"/>
    <property type="molecule type" value="Genomic_DNA"/>
</dbReference>
<protein>
    <submittedName>
        <fullName evidence="4">Endoribonuclease Dicer</fullName>
    </submittedName>
</protein>
<sequence>MSYAGVSVLNLLMANKYYLDFPDLPPGKLTRLRAANIDTEKLARVAIKYNLHNYLRHKIPLLRGQVEEFRKATLEYLLHSTGLTDPPKVLVDIVESLIGAIYIDSNFSTDTTWQVVKDLLQPLITPTTLEIHPVSKIYELCQKNGLKIEFVDQWNKTGEVEVFVNGKFVGKGKSTGKKATAVNKAAHNAYDQVVRNLSVKVIIDKDPPCDETQS</sequence>
<dbReference type="InterPro" id="IPR014720">
    <property type="entry name" value="dsRBD_dom"/>
</dbReference>
<accession>A0ABS8UJS9</accession>
<gene>
    <name evidence="4" type="primary">DICER1_1</name>
    <name evidence="4" type="ORF">HAX54_016966</name>
</gene>
<name>A0ABS8UJS9_DATST</name>
<dbReference type="Proteomes" id="UP000823775">
    <property type="component" value="Unassembled WGS sequence"/>
</dbReference>
<feature type="domain" description="RNase III" evidence="3">
    <location>
        <begin position="1"/>
        <end position="106"/>
    </location>
</feature>
<dbReference type="PANTHER" id="PTHR14950:SF54">
    <property type="entry name" value="RNASE II-LIKE 1"/>
    <property type="match status" value="1"/>
</dbReference>
<dbReference type="PANTHER" id="PTHR14950">
    <property type="entry name" value="DICER-RELATED"/>
    <property type="match status" value="1"/>
</dbReference>
<dbReference type="InterPro" id="IPR000999">
    <property type="entry name" value="RNase_III_dom"/>
</dbReference>
<dbReference type="SUPFAM" id="SSF54768">
    <property type="entry name" value="dsRNA-binding domain-like"/>
    <property type="match status" value="1"/>
</dbReference>
<dbReference type="Pfam" id="PF00035">
    <property type="entry name" value="dsrm"/>
    <property type="match status" value="1"/>
</dbReference>
<dbReference type="SMART" id="SM00535">
    <property type="entry name" value="RIBOc"/>
    <property type="match status" value="1"/>
</dbReference>
<reference evidence="4 5" key="1">
    <citation type="journal article" date="2021" name="BMC Genomics">
        <title>Datura genome reveals duplications of psychoactive alkaloid biosynthetic genes and high mutation rate following tissue culture.</title>
        <authorList>
            <person name="Rajewski A."/>
            <person name="Carter-House D."/>
            <person name="Stajich J."/>
            <person name="Litt A."/>
        </authorList>
    </citation>
    <scope>NUCLEOTIDE SEQUENCE [LARGE SCALE GENOMIC DNA]</scope>
    <source>
        <strain evidence="4">AR-01</strain>
    </source>
</reference>
<keyword evidence="2" id="KW-0694">RNA-binding</keyword>
<dbReference type="InterPro" id="IPR036389">
    <property type="entry name" value="RNase_III_sf"/>
</dbReference>
<dbReference type="SUPFAM" id="SSF69065">
    <property type="entry name" value="RNase III domain-like"/>
    <property type="match status" value="1"/>
</dbReference>
<dbReference type="CDD" id="cd00593">
    <property type="entry name" value="RIBOc"/>
    <property type="match status" value="1"/>
</dbReference>
<organism evidence="4 5">
    <name type="scientific">Datura stramonium</name>
    <name type="common">Jimsonweed</name>
    <name type="synonym">Common thornapple</name>
    <dbReference type="NCBI Taxonomy" id="4076"/>
    <lineage>
        <taxon>Eukaryota</taxon>
        <taxon>Viridiplantae</taxon>
        <taxon>Streptophyta</taxon>
        <taxon>Embryophyta</taxon>
        <taxon>Tracheophyta</taxon>
        <taxon>Spermatophyta</taxon>
        <taxon>Magnoliopsida</taxon>
        <taxon>eudicotyledons</taxon>
        <taxon>Gunneridae</taxon>
        <taxon>Pentapetalae</taxon>
        <taxon>asterids</taxon>
        <taxon>lamiids</taxon>
        <taxon>Solanales</taxon>
        <taxon>Solanaceae</taxon>
        <taxon>Solanoideae</taxon>
        <taxon>Datureae</taxon>
        <taxon>Datura</taxon>
    </lineage>
</organism>
<evidence type="ECO:0000313" key="5">
    <source>
        <dbReference type="Proteomes" id="UP000823775"/>
    </source>
</evidence>